<gene>
    <name evidence="1" type="ordered locus">Caka_0298</name>
</gene>
<accession>D5EMB8</accession>
<protein>
    <submittedName>
        <fullName evidence="1">Uncharacterized protein</fullName>
    </submittedName>
</protein>
<dbReference type="OrthoDB" id="1261250at2"/>
<evidence type="ECO:0000313" key="2">
    <source>
        <dbReference type="Proteomes" id="UP000000925"/>
    </source>
</evidence>
<dbReference type="EMBL" id="CP001998">
    <property type="protein sequence ID" value="ADE53324.1"/>
    <property type="molecule type" value="Genomic_DNA"/>
</dbReference>
<evidence type="ECO:0000313" key="1">
    <source>
        <dbReference type="EMBL" id="ADE53324.1"/>
    </source>
</evidence>
<organism evidence="1 2">
    <name type="scientific">Coraliomargarita akajimensis (strain DSM 45221 / IAM 15411 / JCM 23193 / KCTC 12865 / 04OKA010-24)</name>
    <dbReference type="NCBI Taxonomy" id="583355"/>
    <lineage>
        <taxon>Bacteria</taxon>
        <taxon>Pseudomonadati</taxon>
        <taxon>Verrucomicrobiota</taxon>
        <taxon>Opitutia</taxon>
        <taxon>Puniceicoccales</taxon>
        <taxon>Coraliomargaritaceae</taxon>
        <taxon>Coraliomargarita</taxon>
    </lineage>
</organism>
<dbReference type="AlphaFoldDB" id="D5EMB8"/>
<reference evidence="1 2" key="1">
    <citation type="journal article" date="2010" name="Stand. Genomic Sci.">
        <title>Complete genome sequence of Coraliomargarita akajimensis type strain (04OKA010-24).</title>
        <authorList>
            <person name="Mavromatis K."/>
            <person name="Abt B."/>
            <person name="Brambilla E."/>
            <person name="Lapidus A."/>
            <person name="Copeland A."/>
            <person name="Deshpande S."/>
            <person name="Nolan M."/>
            <person name="Lucas S."/>
            <person name="Tice H."/>
            <person name="Cheng J.F."/>
            <person name="Han C."/>
            <person name="Detter J.C."/>
            <person name="Woyke T."/>
            <person name="Goodwin L."/>
            <person name="Pitluck S."/>
            <person name="Held B."/>
            <person name="Brettin T."/>
            <person name="Tapia R."/>
            <person name="Ivanova N."/>
            <person name="Mikhailova N."/>
            <person name="Pati A."/>
            <person name="Liolios K."/>
            <person name="Chen A."/>
            <person name="Palaniappan K."/>
            <person name="Land M."/>
            <person name="Hauser L."/>
            <person name="Chang Y.J."/>
            <person name="Jeffries C.D."/>
            <person name="Rohde M."/>
            <person name="Goker M."/>
            <person name="Bristow J."/>
            <person name="Eisen J.A."/>
            <person name="Markowitz V."/>
            <person name="Hugenholtz P."/>
            <person name="Klenk H.P."/>
            <person name="Kyrpides N.C."/>
        </authorList>
    </citation>
    <scope>NUCLEOTIDE SEQUENCE [LARGE SCALE GENOMIC DNA]</scope>
    <source>
        <strain evidence="2">DSM 45221 / IAM 15411 / JCM 23193 / KCTC 12865</strain>
    </source>
</reference>
<dbReference type="HOGENOM" id="CLU_2435802_0_0_0"/>
<keyword evidence="2" id="KW-1185">Reference proteome</keyword>
<proteinExistence type="predicted"/>
<name>D5EMB8_CORAD</name>
<dbReference type="Proteomes" id="UP000000925">
    <property type="component" value="Chromosome"/>
</dbReference>
<dbReference type="STRING" id="583355.Caka_0298"/>
<sequence>MNLEEAVRSFDEWEFPWKFGEKVKEALAESDSSLKKFEAISNLAGERENWFQGDLVIGCKITQNRLNEMFPDVPEDVLACFVRSASYDWR</sequence>
<dbReference type="KEGG" id="caa:Caka_0298"/>
<dbReference type="RefSeq" id="WP_013042050.1">
    <property type="nucleotide sequence ID" value="NC_014008.1"/>
</dbReference>